<evidence type="ECO:0000256" key="1">
    <source>
        <dbReference type="ARBA" id="ARBA00001947"/>
    </source>
</evidence>
<dbReference type="AlphaFoldDB" id="A0A8J2MGU0"/>
<dbReference type="GO" id="GO:0004222">
    <property type="term" value="F:metalloendopeptidase activity"/>
    <property type="evidence" value="ECO:0007669"/>
    <property type="project" value="TreeGrafter"/>
</dbReference>
<keyword evidence="6" id="KW-0862">Zinc</keyword>
<keyword evidence="12" id="KW-1185">Reference proteome</keyword>
<dbReference type="Gene3D" id="3.30.830.10">
    <property type="entry name" value="Metalloenzyme, LuxS/M16 peptidase-like"/>
    <property type="match status" value="2"/>
</dbReference>
<dbReference type="PANTHER" id="PTHR11851:SF149">
    <property type="entry name" value="GH01077P"/>
    <property type="match status" value="1"/>
</dbReference>
<sequence>MFKQLKVFQVINKSINIFIRSRSSPGSYESIFKGIPKTQHSELHSGLTVATEERNCPHVCFGFYIDAGSRHENELENGVTHFFQHIAFKGTENRSKADLEKEMSSTGAKFKCFTTRDITVYFAQCLAKDFAQVVDILYECVFNNSFCCDELEIQRNVIQEEMLKHDESTVNVLYDYLHSTAFQGTQLGQTVMGTSENLHKFQMPSVRNHVKKMFIPQRTVLAAVGGVRHETMINIGNKYFRKTKDPECISLGPSRYTGSEISYRDDSMPMGHVAIAVEGPSFCSKDKIFMNLAASYIGGWDTSQPGGTNHGTYTALMGSAGRNCESYKTFHFVYNDTSLWGAQFISPRIDLDDMLYVIQDTWMRLCDLITDGELIRPKNELKSKILMQNQSTEKACHDIGQHVLRTGNRPSIPDRFREIDNITAKQLKKVCDNYIYDRCPVVVGIGSIECLYPYTNIRDGMRWLRV</sequence>
<dbReference type="GO" id="GO:0006627">
    <property type="term" value="P:protein processing involved in protein targeting to mitochondrion"/>
    <property type="evidence" value="ECO:0007669"/>
    <property type="project" value="TreeGrafter"/>
</dbReference>
<dbReference type="PANTHER" id="PTHR11851">
    <property type="entry name" value="METALLOPROTEASE"/>
    <property type="match status" value="1"/>
</dbReference>
<keyword evidence="5" id="KW-0378">Hydrolase</keyword>
<dbReference type="EMBL" id="CAKASE010000043">
    <property type="protein sequence ID" value="CAG9558117.1"/>
    <property type="molecule type" value="Genomic_DNA"/>
</dbReference>
<feature type="domain" description="Peptidase M16 N-terminal" evidence="9">
    <location>
        <begin position="49"/>
        <end position="194"/>
    </location>
</feature>
<dbReference type="Pfam" id="PF05193">
    <property type="entry name" value="Peptidase_M16_C"/>
    <property type="match status" value="1"/>
</dbReference>
<evidence type="ECO:0000256" key="7">
    <source>
        <dbReference type="ARBA" id="ARBA00023049"/>
    </source>
</evidence>
<dbReference type="GO" id="GO:0046872">
    <property type="term" value="F:metal ion binding"/>
    <property type="evidence" value="ECO:0007669"/>
    <property type="project" value="UniProtKB-KW"/>
</dbReference>
<evidence type="ECO:0000256" key="5">
    <source>
        <dbReference type="ARBA" id="ARBA00022801"/>
    </source>
</evidence>
<dbReference type="Pfam" id="PF00675">
    <property type="entry name" value="Peptidase_M16"/>
    <property type="match status" value="1"/>
</dbReference>
<evidence type="ECO:0000256" key="4">
    <source>
        <dbReference type="ARBA" id="ARBA00022723"/>
    </source>
</evidence>
<proteinExistence type="predicted"/>
<dbReference type="InterPro" id="IPR050361">
    <property type="entry name" value="MPP/UQCRC_Complex"/>
</dbReference>
<feature type="domain" description="Peptidase M16 C-terminal" evidence="10">
    <location>
        <begin position="204"/>
        <end position="380"/>
    </location>
</feature>
<keyword evidence="3" id="KW-0645">Protease</keyword>
<evidence type="ECO:0000259" key="10">
    <source>
        <dbReference type="Pfam" id="PF05193"/>
    </source>
</evidence>
<dbReference type="GO" id="GO:0005739">
    <property type="term" value="C:mitochondrion"/>
    <property type="evidence" value="ECO:0007669"/>
    <property type="project" value="UniProtKB-SubCell"/>
</dbReference>
<accession>A0A8J2MGU0</accession>
<comment type="subcellular location">
    <subcellularLocation>
        <location evidence="2">Mitochondrion</location>
    </subcellularLocation>
</comment>
<gene>
    <name evidence="11" type="ORF">DCHRY22_LOCUS338</name>
</gene>
<dbReference type="InterPro" id="IPR011249">
    <property type="entry name" value="Metalloenz_LuxS/M16"/>
</dbReference>
<evidence type="ECO:0000259" key="9">
    <source>
        <dbReference type="Pfam" id="PF00675"/>
    </source>
</evidence>
<name>A0A8J2MGU0_9NEOP</name>
<evidence type="ECO:0000256" key="2">
    <source>
        <dbReference type="ARBA" id="ARBA00004173"/>
    </source>
</evidence>
<dbReference type="InterPro" id="IPR007863">
    <property type="entry name" value="Peptidase_M16_C"/>
</dbReference>
<keyword evidence="7" id="KW-0482">Metalloprotease</keyword>
<reference evidence="11" key="1">
    <citation type="submission" date="2021-09" db="EMBL/GenBank/DDBJ databases">
        <authorList>
            <person name="Martin H S."/>
        </authorList>
    </citation>
    <scope>NUCLEOTIDE SEQUENCE</scope>
</reference>
<comment type="cofactor">
    <cofactor evidence="1">
        <name>Zn(2+)</name>
        <dbReference type="ChEBI" id="CHEBI:29105"/>
    </cofactor>
</comment>
<evidence type="ECO:0000256" key="6">
    <source>
        <dbReference type="ARBA" id="ARBA00022833"/>
    </source>
</evidence>
<keyword evidence="4" id="KW-0479">Metal-binding</keyword>
<dbReference type="InterPro" id="IPR011765">
    <property type="entry name" value="Pept_M16_N"/>
</dbReference>
<evidence type="ECO:0000313" key="11">
    <source>
        <dbReference type="EMBL" id="CAG9558117.1"/>
    </source>
</evidence>
<comment type="caution">
    <text evidence="11">The sequence shown here is derived from an EMBL/GenBank/DDBJ whole genome shotgun (WGS) entry which is preliminary data.</text>
</comment>
<keyword evidence="8" id="KW-0496">Mitochondrion</keyword>
<evidence type="ECO:0000256" key="8">
    <source>
        <dbReference type="ARBA" id="ARBA00023128"/>
    </source>
</evidence>
<dbReference type="OrthoDB" id="10251424at2759"/>
<evidence type="ECO:0000256" key="3">
    <source>
        <dbReference type="ARBA" id="ARBA00022670"/>
    </source>
</evidence>
<organism evidence="11 12">
    <name type="scientific">Danaus chrysippus</name>
    <name type="common">African queen</name>
    <dbReference type="NCBI Taxonomy" id="151541"/>
    <lineage>
        <taxon>Eukaryota</taxon>
        <taxon>Metazoa</taxon>
        <taxon>Ecdysozoa</taxon>
        <taxon>Arthropoda</taxon>
        <taxon>Hexapoda</taxon>
        <taxon>Insecta</taxon>
        <taxon>Pterygota</taxon>
        <taxon>Neoptera</taxon>
        <taxon>Endopterygota</taxon>
        <taxon>Lepidoptera</taxon>
        <taxon>Glossata</taxon>
        <taxon>Ditrysia</taxon>
        <taxon>Papilionoidea</taxon>
        <taxon>Nymphalidae</taxon>
        <taxon>Danainae</taxon>
        <taxon>Danaini</taxon>
        <taxon>Danaina</taxon>
        <taxon>Danaus</taxon>
        <taxon>Anosia</taxon>
    </lineage>
</organism>
<protein>
    <submittedName>
        <fullName evidence="11">(African queen) hypothetical protein</fullName>
    </submittedName>
</protein>
<dbReference type="Proteomes" id="UP000789524">
    <property type="component" value="Unassembled WGS sequence"/>
</dbReference>
<evidence type="ECO:0000313" key="12">
    <source>
        <dbReference type="Proteomes" id="UP000789524"/>
    </source>
</evidence>
<dbReference type="SUPFAM" id="SSF63411">
    <property type="entry name" value="LuxS/MPP-like metallohydrolase"/>
    <property type="match status" value="2"/>
</dbReference>